<accession>A0A0V0S544</accession>
<name>A0A0V0S544_9BILA</name>
<dbReference type="EMBL" id="JYDL01000038">
    <property type="protein sequence ID" value="KRX21610.1"/>
    <property type="molecule type" value="Genomic_DNA"/>
</dbReference>
<dbReference type="Proteomes" id="UP000054630">
    <property type="component" value="Unassembled WGS sequence"/>
</dbReference>
<organism evidence="2 3">
    <name type="scientific">Trichinella nelsoni</name>
    <dbReference type="NCBI Taxonomy" id="6336"/>
    <lineage>
        <taxon>Eukaryota</taxon>
        <taxon>Metazoa</taxon>
        <taxon>Ecdysozoa</taxon>
        <taxon>Nematoda</taxon>
        <taxon>Enoplea</taxon>
        <taxon>Dorylaimia</taxon>
        <taxon>Trichinellida</taxon>
        <taxon>Trichinellidae</taxon>
        <taxon>Trichinella</taxon>
    </lineage>
</organism>
<keyword evidence="1" id="KW-1133">Transmembrane helix</keyword>
<dbReference type="AlphaFoldDB" id="A0A0V0S544"/>
<feature type="transmembrane region" description="Helical" evidence="1">
    <location>
        <begin position="42"/>
        <end position="63"/>
    </location>
</feature>
<protein>
    <submittedName>
        <fullName evidence="2">Uncharacterized protein</fullName>
    </submittedName>
</protein>
<reference evidence="2 3" key="1">
    <citation type="submission" date="2015-01" db="EMBL/GenBank/DDBJ databases">
        <title>Evolution of Trichinella species and genotypes.</title>
        <authorList>
            <person name="Korhonen P.K."/>
            <person name="Edoardo P."/>
            <person name="Giuseppe L.R."/>
            <person name="Gasser R.B."/>
        </authorList>
    </citation>
    <scope>NUCLEOTIDE SEQUENCE [LARGE SCALE GENOMIC DNA]</scope>
    <source>
        <strain evidence="2">ISS37</strain>
    </source>
</reference>
<keyword evidence="3" id="KW-1185">Reference proteome</keyword>
<comment type="caution">
    <text evidence="2">The sequence shown here is derived from an EMBL/GenBank/DDBJ whole genome shotgun (WGS) entry which is preliminary data.</text>
</comment>
<proteinExistence type="predicted"/>
<evidence type="ECO:0000256" key="1">
    <source>
        <dbReference type="SAM" id="Phobius"/>
    </source>
</evidence>
<gene>
    <name evidence="2" type="ORF">T07_2146</name>
</gene>
<keyword evidence="1" id="KW-0472">Membrane</keyword>
<evidence type="ECO:0000313" key="3">
    <source>
        <dbReference type="Proteomes" id="UP000054630"/>
    </source>
</evidence>
<keyword evidence="1" id="KW-0812">Transmembrane</keyword>
<evidence type="ECO:0000313" key="2">
    <source>
        <dbReference type="EMBL" id="KRX21610.1"/>
    </source>
</evidence>
<sequence length="72" mass="8281">MDRNDPLFLINYIMRYLTKLLVCKGTNVIKITNIAWGKQGGAIIVLSLLLPLKSYSYAIFLAISRQRRIHET</sequence>